<name>A0A521FYM5_9BACT</name>
<gene>
    <name evidence="1" type="ORF">CDV28_1534</name>
</gene>
<dbReference type="AlphaFoldDB" id="A0A521FYM5"/>
<evidence type="ECO:0000313" key="1">
    <source>
        <dbReference type="EMBL" id="TAA73859.1"/>
    </source>
</evidence>
<proteinExistence type="predicted"/>
<organism evidence="1 2">
    <name type="scientific">Candidatus Electronema aureum</name>
    <dbReference type="NCBI Taxonomy" id="2005002"/>
    <lineage>
        <taxon>Bacteria</taxon>
        <taxon>Pseudomonadati</taxon>
        <taxon>Thermodesulfobacteriota</taxon>
        <taxon>Desulfobulbia</taxon>
        <taxon>Desulfobulbales</taxon>
        <taxon>Desulfobulbaceae</taxon>
        <taxon>Candidatus Electronema</taxon>
    </lineage>
</organism>
<sequence length="99" mass="11555">MPEKTDLEKVAELLNTMNKRSFYIKDLDRYLQVIFYILCICFSFSSKESIAGLFDKPFPICENIKSYMAFEMATSVKSRCDNTGVAMEIKELHYFLILN</sequence>
<comment type="caution">
    <text evidence="1">The sequence shown here is derived from an EMBL/GenBank/DDBJ whole genome shotgun (WGS) entry which is preliminary data.</text>
</comment>
<accession>A0A521FYM5</accession>
<reference evidence="1" key="1">
    <citation type="submission" date="2017-07" db="EMBL/GenBank/DDBJ databases">
        <title>The cable genome - Insights into the physiology and evolution of filamentous bacteria capable of sulfide oxidation via long distance electron transfer.</title>
        <authorList>
            <person name="Thorup C."/>
            <person name="Bjerg J.T."/>
            <person name="Schreiber L."/>
            <person name="Nielsen L.P."/>
            <person name="Kjeldsen K.U."/>
            <person name="Boesen T."/>
            <person name="Boggild A."/>
            <person name="Meysman F."/>
            <person name="Geelhoed J."/>
            <person name="Schramm A."/>
        </authorList>
    </citation>
    <scope>NUCLEOTIDE SEQUENCE [LARGE SCALE GENOMIC DNA]</scope>
    <source>
        <strain evidence="1">GS</strain>
    </source>
</reference>
<dbReference type="EMBL" id="NQJD01000053">
    <property type="protein sequence ID" value="TAA73859.1"/>
    <property type="molecule type" value="Genomic_DNA"/>
</dbReference>
<evidence type="ECO:0000313" key="2">
    <source>
        <dbReference type="Proteomes" id="UP000316238"/>
    </source>
</evidence>
<protein>
    <submittedName>
        <fullName evidence="1">Uncharacterized protein</fullName>
    </submittedName>
</protein>
<dbReference type="Proteomes" id="UP000316238">
    <property type="component" value="Unassembled WGS sequence"/>
</dbReference>
<keyword evidence="2" id="KW-1185">Reference proteome</keyword>